<dbReference type="GO" id="GO:0051537">
    <property type="term" value="F:2 iron, 2 sulfur cluster binding"/>
    <property type="evidence" value="ECO:0007669"/>
    <property type="project" value="InterPro"/>
</dbReference>
<keyword evidence="7" id="KW-1185">Reference proteome</keyword>
<dbReference type="PANTHER" id="PTHR11908">
    <property type="entry name" value="XANTHINE DEHYDROGENASE"/>
    <property type="match status" value="1"/>
</dbReference>
<dbReference type="EMBL" id="JAJEPX010000003">
    <property type="protein sequence ID" value="MCC2175958.1"/>
    <property type="molecule type" value="Genomic_DNA"/>
</dbReference>
<dbReference type="GeneID" id="98661313"/>
<dbReference type="AlphaFoldDB" id="A0AAW4W193"/>
<evidence type="ECO:0000313" key="7">
    <source>
        <dbReference type="Proteomes" id="UP001298753"/>
    </source>
</evidence>
<dbReference type="InterPro" id="IPR037165">
    <property type="entry name" value="AldOxase/xan_DH_Mopterin-bd_sf"/>
</dbReference>
<dbReference type="SUPFAM" id="SSF54665">
    <property type="entry name" value="CO dehydrogenase molybdoprotein N-domain-like"/>
    <property type="match status" value="1"/>
</dbReference>
<evidence type="ECO:0000256" key="4">
    <source>
        <dbReference type="ARBA" id="ARBA00023004"/>
    </source>
</evidence>
<gene>
    <name evidence="6" type="ORF">LKD22_02225</name>
</gene>
<dbReference type="GO" id="GO:0005506">
    <property type="term" value="F:iron ion binding"/>
    <property type="evidence" value="ECO:0007669"/>
    <property type="project" value="InterPro"/>
</dbReference>
<dbReference type="PROSITE" id="PS51085">
    <property type="entry name" value="2FE2S_FER_2"/>
    <property type="match status" value="1"/>
</dbReference>
<dbReference type="InterPro" id="IPR036010">
    <property type="entry name" value="2Fe-2S_ferredoxin-like_sf"/>
</dbReference>
<evidence type="ECO:0000259" key="5">
    <source>
        <dbReference type="PROSITE" id="PS51085"/>
    </source>
</evidence>
<evidence type="ECO:0000256" key="1">
    <source>
        <dbReference type="ARBA" id="ARBA00006849"/>
    </source>
</evidence>
<dbReference type="CDD" id="cd00207">
    <property type="entry name" value="fer2"/>
    <property type="match status" value="1"/>
</dbReference>
<proteinExistence type="inferred from homology"/>
<dbReference type="SMART" id="SM01008">
    <property type="entry name" value="Ald_Xan_dh_C"/>
    <property type="match status" value="1"/>
</dbReference>
<dbReference type="RefSeq" id="WP_227600105.1">
    <property type="nucleotide sequence ID" value="NZ_JAJEPX010000003.1"/>
</dbReference>
<dbReference type="InterPro" id="IPR012675">
    <property type="entry name" value="Beta-grasp_dom_sf"/>
</dbReference>
<feature type="domain" description="2Fe-2S ferredoxin-type" evidence="5">
    <location>
        <begin position="1"/>
        <end position="76"/>
    </location>
</feature>
<dbReference type="SUPFAM" id="SSF47741">
    <property type="entry name" value="CO dehydrogenase ISP C-domain like"/>
    <property type="match status" value="1"/>
</dbReference>
<dbReference type="InterPro" id="IPR000674">
    <property type="entry name" value="Ald_Oxase/Xan_DH_a/b"/>
</dbReference>
<dbReference type="PANTHER" id="PTHR11908:SF157">
    <property type="entry name" value="XANTHINE DEHYDROGENASE SUBUNIT D-RELATED"/>
    <property type="match status" value="1"/>
</dbReference>
<name>A0AAW4W193_9FIRM</name>
<keyword evidence="4" id="KW-0408">Iron</keyword>
<dbReference type="Gene3D" id="3.90.1170.50">
    <property type="entry name" value="Aldehyde oxidase/xanthine dehydrogenase, a/b hammerhead"/>
    <property type="match status" value="1"/>
</dbReference>
<dbReference type="InterPro" id="IPR001041">
    <property type="entry name" value="2Fe-2S_ferredoxin-type"/>
</dbReference>
<dbReference type="InterPro" id="IPR036856">
    <property type="entry name" value="Ald_Oxase/Xan_DH_a/b_sf"/>
</dbReference>
<sequence length="929" mass="100777">MIRFTLNGIQIEVQDGESRTLLEFLRGVKCMKGTKEACGTGHCGACSVLMDGRLTRSCVTLVRRLDGKAVETIENAPNDTMLQVIQHSFLDVGAVQCGFCTPGMVMATKALLLHHPAPTEPEICDGLKNNYCRCTGYVKIIEAIKLAAARLRGEDPDIDSFRSHESTVIVVGEDQVVPPITGSAVGRSVWDVDGMDKTGGKLKFCDDLTAEDIGADTLLHGAFVWAPAPHAKINAVDYSAAEQAEGVVRIVTAADVPGMNKIGTWAPEQPVFCTDEVRFLGDHLALVVADTAAHARAAVKLVKIDYEELPGIYTMADGYRKNSFIVHTGRVSGDVEQAKQRTDIVKLNVSKDIEPQEHACMEPVSAIGMVQDGKTILYSCTQAPFEIRSMLAKILDKPEEDIRVIVTPLGGGFGKKCDSFLEAPAVVAAHACGKPVKITLTRKEDLILTTKRHGYHTDYEIGFTPDGKFQYLDCRMFSDGGPYECESYGTLMTGALMSGGPYIIPNVKVEGSAIRNNNLQGGAFRGYGINQAAISIETAMDMMAEKLGIDPFELRRRNAVYPGATSVGGEVLKYSMGMMDTINQCEKSLQKALKEYEGQYPKGSKVLGWGMASGFKNVGVGKGIFTDDGACRLILQGDGRLHMIVSGTDMGQGFRTAMTQIAAETLGMDIADIYVTNGDTELTIPTGESVSERQTLCGGRAVYEACVKLKQDLDSRPWRPGEERRAEYYYASDPCFAIGDFEGAKQRGAKYRNFPAYAYATQAAIVEVDKETGEVRLLKIIAAHDIGRAINPHIIEGQMHGSCSMGQGYALTEGYPTKNGYPVKTLYRQLGLPRAEDTPDYEIILIEDPEPQGPFGAKGISEVATVPVTPAILNAVSRAIGVRINKVPASPEVVREAIRTGKCEVPTMEQQLQALEKDCECHRPSDGVQ</sequence>
<dbReference type="Pfam" id="PF01315">
    <property type="entry name" value="Ald_Xan_dh_C"/>
    <property type="match status" value="1"/>
</dbReference>
<dbReference type="Proteomes" id="UP001298753">
    <property type="component" value="Unassembled WGS sequence"/>
</dbReference>
<dbReference type="InterPro" id="IPR002888">
    <property type="entry name" value="2Fe-2S-bd"/>
</dbReference>
<dbReference type="InterPro" id="IPR016208">
    <property type="entry name" value="Ald_Oxase/xanthine_DH-like"/>
</dbReference>
<organism evidence="6 7">
    <name type="scientific">Agathobaculum butyriciproducens</name>
    <dbReference type="NCBI Taxonomy" id="1628085"/>
    <lineage>
        <taxon>Bacteria</taxon>
        <taxon>Bacillati</taxon>
        <taxon>Bacillota</taxon>
        <taxon>Clostridia</taxon>
        <taxon>Eubacteriales</taxon>
        <taxon>Butyricicoccaceae</taxon>
        <taxon>Agathobaculum</taxon>
    </lineage>
</organism>
<dbReference type="Pfam" id="PF20256">
    <property type="entry name" value="MoCoBD_2"/>
    <property type="match status" value="1"/>
</dbReference>
<reference evidence="6 7" key="1">
    <citation type="submission" date="2021-10" db="EMBL/GenBank/DDBJ databases">
        <title>Anaerobic single-cell dispensing facilitates the cultivation of human gut bacteria.</title>
        <authorList>
            <person name="Afrizal A."/>
        </authorList>
    </citation>
    <scope>NUCLEOTIDE SEQUENCE [LARGE SCALE GENOMIC DNA]</scope>
    <source>
        <strain evidence="6 7">CLA-AA-H270</strain>
    </source>
</reference>
<dbReference type="Gene3D" id="3.30.365.10">
    <property type="entry name" value="Aldehyde oxidase/xanthine dehydrogenase, molybdopterin binding domain"/>
    <property type="match status" value="4"/>
</dbReference>
<dbReference type="Gene3D" id="1.10.150.120">
    <property type="entry name" value="[2Fe-2S]-binding domain"/>
    <property type="match status" value="1"/>
</dbReference>
<comment type="caution">
    <text evidence="6">The sequence shown here is derived from an EMBL/GenBank/DDBJ whole genome shotgun (WGS) entry which is preliminary data.</text>
</comment>
<dbReference type="PROSITE" id="PS00197">
    <property type="entry name" value="2FE2S_FER_1"/>
    <property type="match status" value="1"/>
</dbReference>
<keyword evidence="3" id="KW-0560">Oxidoreductase</keyword>
<dbReference type="Pfam" id="PF02738">
    <property type="entry name" value="MoCoBD_1"/>
    <property type="match status" value="1"/>
</dbReference>
<dbReference type="Pfam" id="PF01799">
    <property type="entry name" value="Fer2_2"/>
    <property type="match status" value="1"/>
</dbReference>
<comment type="similarity">
    <text evidence="1">Belongs to the xanthine dehydrogenase family.</text>
</comment>
<dbReference type="InterPro" id="IPR036884">
    <property type="entry name" value="2Fe-2S-bd_dom_sf"/>
</dbReference>
<protein>
    <submittedName>
        <fullName evidence="6">Molybdopterin-dependent oxidoreductase</fullName>
    </submittedName>
</protein>
<dbReference type="SUPFAM" id="SSF54292">
    <property type="entry name" value="2Fe-2S ferredoxin-like"/>
    <property type="match status" value="1"/>
</dbReference>
<evidence type="ECO:0000256" key="2">
    <source>
        <dbReference type="ARBA" id="ARBA00022723"/>
    </source>
</evidence>
<evidence type="ECO:0000256" key="3">
    <source>
        <dbReference type="ARBA" id="ARBA00023002"/>
    </source>
</evidence>
<dbReference type="Gene3D" id="3.10.20.30">
    <property type="match status" value="1"/>
</dbReference>
<accession>A0AAW4W193</accession>
<dbReference type="InterPro" id="IPR006058">
    <property type="entry name" value="2Fe2S_fd_BS"/>
</dbReference>
<evidence type="ECO:0000313" key="6">
    <source>
        <dbReference type="EMBL" id="MCC2175958.1"/>
    </source>
</evidence>
<dbReference type="GO" id="GO:0016491">
    <property type="term" value="F:oxidoreductase activity"/>
    <property type="evidence" value="ECO:0007669"/>
    <property type="project" value="UniProtKB-KW"/>
</dbReference>
<dbReference type="InterPro" id="IPR008274">
    <property type="entry name" value="AldOxase/xan_DH_MoCoBD1"/>
</dbReference>
<dbReference type="InterPro" id="IPR046867">
    <property type="entry name" value="AldOxase/xan_DH_MoCoBD2"/>
</dbReference>
<dbReference type="SUPFAM" id="SSF56003">
    <property type="entry name" value="Molybdenum cofactor-binding domain"/>
    <property type="match status" value="1"/>
</dbReference>
<keyword evidence="2" id="KW-0479">Metal-binding</keyword>